<dbReference type="WBParaSite" id="HCON_00132180-00001">
    <property type="protein sequence ID" value="HCON_00132180-00001"/>
    <property type="gene ID" value="HCON_00132180"/>
</dbReference>
<feature type="region of interest" description="Disordered" evidence="3">
    <location>
        <begin position="599"/>
        <end position="631"/>
    </location>
</feature>
<keyword evidence="2" id="KW-0508">mRNA splicing</keyword>
<evidence type="ECO:0000313" key="6">
    <source>
        <dbReference type="WBParaSite" id="HCON_00132180-00001"/>
    </source>
</evidence>
<dbReference type="PANTHER" id="PTHR13161:SF4">
    <property type="entry name" value="CLK4-ASSOCIATING SERINE_ARGININE RICH PROTEIN"/>
    <property type="match status" value="1"/>
</dbReference>
<protein>
    <submittedName>
        <fullName evidence="6">DRY_EERY domain-containing protein</fullName>
    </submittedName>
</protein>
<evidence type="ECO:0000256" key="2">
    <source>
        <dbReference type="ARBA" id="ARBA00023187"/>
    </source>
</evidence>
<dbReference type="Proteomes" id="UP000025227">
    <property type="component" value="Unplaced"/>
</dbReference>
<feature type="compositionally biased region" description="Basic residues" evidence="3">
    <location>
        <begin position="605"/>
        <end position="616"/>
    </location>
</feature>
<feature type="compositionally biased region" description="Basic and acidic residues" evidence="3">
    <location>
        <begin position="488"/>
        <end position="498"/>
    </location>
</feature>
<dbReference type="AlphaFoldDB" id="A0A7I5EBT4"/>
<dbReference type="Pfam" id="PF09750">
    <property type="entry name" value="DRY_EERY"/>
    <property type="match status" value="1"/>
</dbReference>
<keyword evidence="5" id="KW-1185">Reference proteome</keyword>
<dbReference type="InterPro" id="IPR040397">
    <property type="entry name" value="SWAP"/>
</dbReference>
<evidence type="ECO:0000259" key="4">
    <source>
        <dbReference type="SMART" id="SM01141"/>
    </source>
</evidence>
<reference evidence="6" key="1">
    <citation type="submission" date="2020-12" db="UniProtKB">
        <authorList>
            <consortium name="WormBaseParasite"/>
        </authorList>
    </citation>
    <scope>IDENTIFICATION</scope>
    <source>
        <strain evidence="6">MHco3</strain>
    </source>
</reference>
<evidence type="ECO:0000313" key="5">
    <source>
        <dbReference type="Proteomes" id="UP000025227"/>
    </source>
</evidence>
<feature type="region of interest" description="Disordered" evidence="3">
    <location>
        <begin position="322"/>
        <end position="346"/>
    </location>
</feature>
<evidence type="ECO:0000256" key="1">
    <source>
        <dbReference type="ARBA" id="ARBA00022664"/>
    </source>
</evidence>
<feature type="compositionally biased region" description="Basic and acidic residues" evidence="3">
    <location>
        <begin position="509"/>
        <end position="531"/>
    </location>
</feature>
<dbReference type="GO" id="GO:0008380">
    <property type="term" value="P:RNA splicing"/>
    <property type="evidence" value="ECO:0007669"/>
    <property type="project" value="UniProtKB-KW"/>
</dbReference>
<sequence>MWHEARRQEKQLRARIVDCSKRAEKRRRFYDSVRKDPDQFMQLHGRKCVIHTDKSIAKAAEDNNILRKWQGDPSVLIDRFDVRSHLDFIPPVKKKTIEPDSEDEKIEMICDFERYRVLIINEYRDVSEKDYLRKIAEKEFWKIPKDDQLKSEHDKKKKSAETKATIGFTYENSVIVKKEHEDTEASDDDTDIDQPEDIDVELDLRGADAESQRRVNCIGEAYGVRRGGFAGLLNADAVARAETAELRRIDREKAALAGRDSKHERLLLKKQRALIVGKGCPDEATVSLLSFVESAAAKKKAILETSSSSDSEEEARPQFITTFGNDDRRDLEDDEEKPAVATVVGPQLPTKEYRRIFHLTKRDESPDHLLTQAGSNAASRDRSRRSRSCSRSSSAQRHRNRSRSNERQGRSRHSRSRSRDHGDHRRRSHSRSPYDRRTRTNTDRPLFRDRRDDTVRGSSMHRRDSPTKSKSSDDDDEDMLEIRSSMSESEKERIEIENRKRRINRTKKMVRENRCSGFKDGHADSDEEEKKEIARKIKLKMKKALRQTVEELKEEEEEKRKELEKERRIRDEILYVEEMERRERERERRRERRRLEGAYEEGKEKRRRRSRSRSRDRRRDDRFPRKSRDYR</sequence>
<name>A0A7I5EBT4_HAECO</name>
<dbReference type="SMART" id="SM01141">
    <property type="entry name" value="DRY_EERY"/>
    <property type="match status" value="1"/>
</dbReference>
<dbReference type="OMA" id="XYARRDS"/>
<organism evidence="5 6">
    <name type="scientific">Haemonchus contortus</name>
    <name type="common">Barber pole worm</name>
    <dbReference type="NCBI Taxonomy" id="6289"/>
    <lineage>
        <taxon>Eukaryota</taxon>
        <taxon>Metazoa</taxon>
        <taxon>Ecdysozoa</taxon>
        <taxon>Nematoda</taxon>
        <taxon>Chromadorea</taxon>
        <taxon>Rhabditida</taxon>
        <taxon>Rhabditina</taxon>
        <taxon>Rhabditomorpha</taxon>
        <taxon>Strongyloidea</taxon>
        <taxon>Trichostrongylidae</taxon>
        <taxon>Haemonchus</taxon>
    </lineage>
</organism>
<dbReference type="GO" id="GO:0006397">
    <property type="term" value="P:mRNA processing"/>
    <property type="evidence" value="ECO:0007669"/>
    <property type="project" value="UniProtKB-KW"/>
</dbReference>
<dbReference type="OrthoDB" id="10070965at2759"/>
<proteinExistence type="predicted"/>
<dbReference type="PANTHER" id="PTHR13161">
    <property type="entry name" value="SPLICING FACTOR SUPPRESSOR OF WHITE APRICOT"/>
    <property type="match status" value="1"/>
</dbReference>
<evidence type="ECO:0000256" key="3">
    <source>
        <dbReference type="SAM" id="MobiDB-lite"/>
    </source>
</evidence>
<feature type="compositionally biased region" description="Basic and acidic residues" evidence="3">
    <location>
        <begin position="432"/>
        <end position="472"/>
    </location>
</feature>
<keyword evidence="1" id="KW-0507">mRNA processing</keyword>
<feature type="region of interest" description="Disordered" evidence="3">
    <location>
        <begin position="364"/>
        <end position="531"/>
    </location>
</feature>
<dbReference type="InterPro" id="IPR019147">
    <property type="entry name" value="SWAP_N_domain"/>
</dbReference>
<feature type="domain" description="Suppressor of white apricot N-terminal" evidence="4">
    <location>
        <begin position="39"/>
        <end position="174"/>
    </location>
</feature>
<accession>A0A7I5EBT4</accession>
<feature type="compositionally biased region" description="Basic and acidic residues" evidence="3">
    <location>
        <begin position="617"/>
        <end position="631"/>
    </location>
</feature>
<feature type="compositionally biased region" description="Basic residues" evidence="3">
    <location>
        <begin position="499"/>
        <end position="508"/>
    </location>
</feature>